<evidence type="ECO:0000313" key="9">
    <source>
        <dbReference type="EMBL" id="KAF3326945.1"/>
    </source>
</evidence>
<dbReference type="AlphaFoldDB" id="A0A833QJC7"/>
<dbReference type="Proteomes" id="UP000623129">
    <property type="component" value="Unassembled WGS sequence"/>
</dbReference>
<keyword evidence="2 6" id="KW-0678">Repressor</keyword>
<evidence type="ECO:0000313" key="10">
    <source>
        <dbReference type="Proteomes" id="UP000623129"/>
    </source>
</evidence>
<comment type="caution">
    <text evidence="9">The sequence shown here is derived from an EMBL/GenBank/DDBJ whole genome shotgun (WGS) entry which is preliminary data.</text>
</comment>
<dbReference type="PANTHER" id="PTHR33057:SF117">
    <property type="entry name" value="TRANSCRIPTION REPRESSOR OFP14"/>
    <property type="match status" value="1"/>
</dbReference>
<evidence type="ECO:0000256" key="5">
    <source>
        <dbReference type="ARBA" id="ARBA00023242"/>
    </source>
</evidence>
<evidence type="ECO:0000256" key="1">
    <source>
        <dbReference type="ARBA" id="ARBA00004123"/>
    </source>
</evidence>
<dbReference type="PROSITE" id="PS51754">
    <property type="entry name" value="OVATE"/>
    <property type="match status" value="1"/>
</dbReference>
<dbReference type="NCBIfam" id="TIGR01568">
    <property type="entry name" value="A_thal_3678"/>
    <property type="match status" value="1"/>
</dbReference>
<accession>A0A833QJC7</accession>
<sequence>MPKKKKSQKKSKLPSQENSPRPRAEFFRKYPSDSHLVDTVGDAISAFNCDPLDLSPSLTDSPCGSIGPSDRFFIPVADVASGSLIEEARLTSSGSRERSAKIYGSPVVVNSSDPIEDFRRSMEEMLGASHVEREEALDWKQLEELLDAYLEVNERRVYRYIFAAFFDLTVQLLLSGHRP</sequence>
<evidence type="ECO:0000256" key="3">
    <source>
        <dbReference type="ARBA" id="ARBA00023015"/>
    </source>
</evidence>
<dbReference type="GO" id="GO:0045892">
    <property type="term" value="P:negative regulation of DNA-templated transcription"/>
    <property type="evidence" value="ECO:0007669"/>
    <property type="project" value="UniProtKB-UniRule"/>
</dbReference>
<evidence type="ECO:0000256" key="7">
    <source>
        <dbReference type="SAM" id="MobiDB-lite"/>
    </source>
</evidence>
<organism evidence="9 10">
    <name type="scientific">Carex littledalei</name>
    <dbReference type="NCBI Taxonomy" id="544730"/>
    <lineage>
        <taxon>Eukaryota</taxon>
        <taxon>Viridiplantae</taxon>
        <taxon>Streptophyta</taxon>
        <taxon>Embryophyta</taxon>
        <taxon>Tracheophyta</taxon>
        <taxon>Spermatophyta</taxon>
        <taxon>Magnoliopsida</taxon>
        <taxon>Liliopsida</taxon>
        <taxon>Poales</taxon>
        <taxon>Cyperaceae</taxon>
        <taxon>Cyperoideae</taxon>
        <taxon>Cariceae</taxon>
        <taxon>Carex</taxon>
        <taxon>Carex subgen. Euthyceras</taxon>
    </lineage>
</organism>
<proteinExistence type="predicted"/>
<keyword evidence="4 6" id="KW-0804">Transcription</keyword>
<keyword evidence="3 6" id="KW-0805">Transcription regulation</keyword>
<reference evidence="9" key="1">
    <citation type="submission" date="2020-01" db="EMBL/GenBank/DDBJ databases">
        <title>Genome sequence of Kobresia littledalei, the first chromosome-level genome in the family Cyperaceae.</title>
        <authorList>
            <person name="Qu G."/>
        </authorList>
    </citation>
    <scope>NUCLEOTIDE SEQUENCE</scope>
    <source>
        <strain evidence="9">C.B.Clarke</strain>
        <tissue evidence="9">Leaf</tissue>
    </source>
</reference>
<comment type="function">
    <text evidence="6">Transcriptional repressor that regulates multiple aspects of plant growth and development.</text>
</comment>
<dbReference type="OrthoDB" id="689512at2759"/>
<dbReference type="Pfam" id="PF04844">
    <property type="entry name" value="Ovate"/>
    <property type="match status" value="1"/>
</dbReference>
<name>A0A833QJC7_9POAL</name>
<keyword evidence="10" id="KW-1185">Reference proteome</keyword>
<keyword evidence="5 6" id="KW-0539">Nucleus</keyword>
<feature type="domain" description="OVATE" evidence="8">
    <location>
        <begin position="107"/>
        <end position="171"/>
    </location>
</feature>
<dbReference type="PANTHER" id="PTHR33057">
    <property type="entry name" value="TRANSCRIPTION REPRESSOR OFP7-RELATED"/>
    <property type="match status" value="1"/>
</dbReference>
<dbReference type="InterPro" id="IPR038933">
    <property type="entry name" value="Ovate"/>
</dbReference>
<feature type="compositionally biased region" description="Basic residues" evidence="7">
    <location>
        <begin position="1"/>
        <end position="12"/>
    </location>
</feature>
<dbReference type="GO" id="GO:0005634">
    <property type="term" value="C:nucleus"/>
    <property type="evidence" value="ECO:0007669"/>
    <property type="project" value="UniProtKB-SubCell"/>
</dbReference>
<comment type="subcellular location">
    <subcellularLocation>
        <location evidence="1 6">Nucleus</location>
    </subcellularLocation>
</comment>
<dbReference type="InterPro" id="IPR006458">
    <property type="entry name" value="Ovate_C"/>
</dbReference>
<evidence type="ECO:0000256" key="4">
    <source>
        <dbReference type="ARBA" id="ARBA00023163"/>
    </source>
</evidence>
<evidence type="ECO:0000256" key="6">
    <source>
        <dbReference type="RuleBase" id="RU367028"/>
    </source>
</evidence>
<evidence type="ECO:0000256" key="2">
    <source>
        <dbReference type="ARBA" id="ARBA00022491"/>
    </source>
</evidence>
<gene>
    <name evidence="9" type="ORF">FCM35_KLT08575</name>
</gene>
<dbReference type="EMBL" id="SWLB01000018">
    <property type="protein sequence ID" value="KAF3326945.1"/>
    <property type="molecule type" value="Genomic_DNA"/>
</dbReference>
<protein>
    <recommendedName>
        <fullName evidence="6">Transcription repressor</fullName>
    </recommendedName>
    <alternativeName>
        <fullName evidence="6">Ovate family protein</fullName>
    </alternativeName>
</protein>
<feature type="region of interest" description="Disordered" evidence="7">
    <location>
        <begin position="1"/>
        <end position="24"/>
    </location>
</feature>
<evidence type="ECO:0000259" key="8">
    <source>
        <dbReference type="PROSITE" id="PS51754"/>
    </source>
</evidence>